<keyword evidence="2" id="KW-1133">Transmembrane helix</keyword>
<keyword evidence="2" id="KW-0472">Membrane</keyword>
<evidence type="ECO:0000313" key="3">
    <source>
        <dbReference type="EMBL" id="CAK5267026.1"/>
    </source>
</evidence>
<organism evidence="3 4">
    <name type="scientific">Mycena citricolor</name>
    <dbReference type="NCBI Taxonomy" id="2018698"/>
    <lineage>
        <taxon>Eukaryota</taxon>
        <taxon>Fungi</taxon>
        <taxon>Dikarya</taxon>
        <taxon>Basidiomycota</taxon>
        <taxon>Agaricomycotina</taxon>
        <taxon>Agaricomycetes</taxon>
        <taxon>Agaricomycetidae</taxon>
        <taxon>Agaricales</taxon>
        <taxon>Marasmiineae</taxon>
        <taxon>Mycenaceae</taxon>
        <taxon>Mycena</taxon>
    </lineage>
</organism>
<comment type="caution">
    <text evidence="3">The sequence shown here is derived from an EMBL/GenBank/DDBJ whole genome shotgun (WGS) entry which is preliminary data.</text>
</comment>
<evidence type="ECO:0000256" key="2">
    <source>
        <dbReference type="SAM" id="Phobius"/>
    </source>
</evidence>
<dbReference type="AlphaFoldDB" id="A0AAD2JXR1"/>
<evidence type="ECO:0000256" key="1">
    <source>
        <dbReference type="SAM" id="MobiDB-lite"/>
    </source>
</evidence>
<keyword evidence="2" id="KW-0812">Transmembrane</keyword>
<feature type="transmembrane region" description="Helical" evidence="2">
    <location>
        <begin position="155"/>
        <end position="181"/>
    </location>
</feature>
<gene>
    <name evidence="3" type="ORF">MYCIT1_LOCUS9201</name>
</gene>
<sequence length="191" mass="21250">MSQPLMHLNFVNGVVLLGGVELRRVEGGDSSAPPVPPLTDHAGHTSCASIGHQEDGFRLRPIVQRDPVMVPQRKGTVSPVRPCKTPMGTRTRAKSSARYPTEPRNPRRRSRFVGVFQFSTVSTFSLSILIPSSVITRPSTFSSCLKNWSLFSPRYSLSCFNTSITSFTCFLWSSSVLEYIIMSSKYTSMKR</sequence>
<feature type="transmembrane region" description="Helical" evidence="2">
    <location>
        <begin position="112"/>
        <end position="135"/>
    </location>
</feature>
<feature type="non-terminal residue" evidence="3">
    <location>
        <position position="1"/>
    </location>
</feature>
<protein>
    <submittedName>
        <fullName evidence="3">Uncharacterized protein</fullName>
    </submittedName>
</protein>
<reference evidence="3" key="1">
    <citation type="submission" date="2023-11" db="EMBL/GenBank/DDBJ databases">
        <authorList>
            <person name="De Vega J J."/>
            <person name="De Vega J J."/>
        </authorList>
    </citation>
    <scope>NUCLEOTIDE SEQUENCE</scope>
</reference>
<dbReference type="Proteomes" id="UP001295794">
    <property type="component" value="Unassembled WGS sequence"/>
</dbReference>
<proteinExistence type="predicted"/>
<evidence type="ECO:0000313" key="4">
    <source>
        <dbReference type="Proteomes" id="UP001295794"/>
    </source>
</evidence>
<keyword evidence="4" id="KW-1185">Reference proteome</keyword>
<feature type="region of interest" description="Disordered" evidence="1">
    <location>
        <begin position="73"/>
        <end position="106"/>
    </location>
</feature>
<accession>A0AAD2JXR1</accession>
<dbReference type="EMBL" id="CAVNYO010000116">
    <property type="protein sequence ID" value="CAK5267026.1"/>
    <property type="molecule type" value="Genomic_DNA"/>
</dbReference>
<name>A0AAD2JXR1_9AGAR</name>